<accession>A0AAE9PV27</accession>
<evidence type="ECO:0000313" key="2">
    <source>
        <dbReference type="Proteomes" id="UP001236076"/>
    </source>
</evidence>
<name>A0AAE9PV27_9CAUD</name>
<reference evidence="1 2" key="1">
    <citation type="submission" date="2022-10" db="EMBL/GenBank/DDBJ databases">
        <authorList>
            <person name="Cortes-Martin A."/>
            <person name="Buttimer C.T.H."/>
            <person name="Hill C."/>
        </authorList>
    </citation>
    <scope>NUCLEOTIDE SEQUENCE [LARGE SCALE GENOMIC DNA]</scope>
</reference>
<keyword evidence="2" id="KW-1185">Reference proteome</keyword>
<dbReference type="Proteomes" id="UP001236076">
    <property type="component" value="Segment"/>
</dbReference>
<evidence type="ECO:0000313" key="1">
    <source>
        <dbReference type="EMBL" id="UZZ64450.1"/>
    </source>
</evidence>
<gene>
    <name evidence="1" type="ORF">A54_210</name>
</gene>
<organism evidence="1 2">
    <name type="scientific">Escherichia phage A5-4</name>
    <dbReference type="NCBI Taxonomy" id="2996162"/>
    <lineage>
        <taxon>Viruses</taxon>
        <taxon>Duplodnaviria</taxon>
        <taxon>Heunggongvirae</taxon>
        <taxon>Uroviricota</taxon>
        <taxon>Caudoviricetes</taxon>
        <taxon>Vequintavirinae</taxon>
    </lineage>
</organism>
<sequence length="74" mass="8470">MKFSITLNFTVDKTNEALSKEMKEASERQGITVEELYKTFPQQFLQGFVEQFPNDDSEFPGLTTEVTVSEITND</sequence>
<dbReference type="EMBL" id="OP744025">
    <property type="protein sequence ID" value="UZZ64450.1"/>
    <property type="molecule type" value="Genomic_DNA"/>
</dbReference>
<protein>
    <submittedName>
        <fullName evidence="1">Uncharacterized protein</fullName>
    </submittedName>
</protein>
<proteinExistence type="predicted"/>